<evidence type="ECO:0000313" key="1">
    <source>
        <dbReference type="EMBL" id="AYV77186.1"/>
    </source>
</evidence>
<accession>A0A3G4ZQL5</accession>
<sequence>ERDDLAKKRVRQLLGMNDKDKDKNINLSHYNLGKVRTL</sequence>
<organism evidence="1">
    <name type="scientific">Barrevirus sp</name>
    <dbReference type="NCBI Taxonomy" id="2487763"/>
    <lineage>
        <taxon>Viruses</taxon>
        <taxon>Varidnaviria</taxon>
        <taxon>Bamfordvirae</taxon>
        <taxon>Nucleocytoviricota</taxon>
        <taxon>Megaviricetes</taxon>
        <taxon>Imitervirales</taxon>
        <taxon>Mimiviridae</taxon>
        <taxon>Klosneuvirinae</taxon>
    </lineage>
</organism>
<dbReference type="EMBL" id="MK072014">
    <property type="protein sequence ID" value="AYV77186.1"/>
    <property type="molecule type" value="Genomic_DNA"/>
</dbReference>
<reference evidence="1" key="1">
    <citation type="submission" date="2018-10" db="EMBL/GenBank/DDBJ databases">
        <title>Hidden diversity of soil giant viruses.</title>
        <authorList>
            <person name="Schulz F."/>
            <person name="Alteio L."/>
            <person name="Goudeau D."/>
            <person name="Ryan E.M."/>
            <person name="Malmstrom R.R."/>
            <person name="Blanchard J."/>
            <person name="Woyke T."/>
        </authorList>
    </citation>
    <scope>NUCLEOTIDE SEQUENCE</scope>
    <source>
        <strain evidence="1">BAV1</strain>
    </source>
</reference>
<protein>
    <submittedName>
        <fullName evidence="1">Uncharacterized protein</fullName>
    </submittedName>
</protein>
<proteinExistence type="predicted"/>
<gene>
    <name evidence="1" type="ORF">Barrevirus17_12</name>
</gene>
<name>A0A3G4ZQL5_9VIRU</name>
<feature type="non-terminal residue" evidence="1">
    <location>
        <position position="1"/>
    </location>
</feature>